<protein>
    <submittedName>
        <fullName evidence="2">Thermonuclease family protein</fullName>
    </submittedName>
</protein>
<dbReference type="EMBL" id="VJMG01000048">
    <property type="protein sequence ID" value="TRL36870.1"/>
    <property type="molecule type" value="Genomic_DNA"/>
</dbReference>
<dbReference type="Gene3D" id="2.40.50.90">
    <property type="match status" value="1"/>
</dbReference>
<comment type="caution">
    <text evidence="2">The sequence shown here is derived from an EMBL/GenBank/DDBJ whole genome shotgun (WGS) entry which is preliminary data.</text>
</comment>
<dbReference type="AlphaFoldDB" id="A0A549T4X4"/>
<proteinExistence type="predicted"/>
<name>A0A549T4X4_9HYPH</name>
<gene>
    <name evidence="2" type="ORF">FNA46_17015</name>
</gene>
<dbReference type="PANTHER" id="PTHR12302:SF26">
    <property type="entry name" value="BLR1266 PROTEIN"/>
    <property type="match status" value="1"/>
</dbReference>
<feature type="domain" description="TNase-like" evidence="1">
    <location>
        <begin position="49"/>
        <end position="162"/>
    </location>
</feature>
<dbReference type="Pfam" id="PF00565">
    <property type="entry name" value="SNase"/>
    <property type="match status" value="1"/>
</dbReference>
<dbReference type="InterPro" id="IPR035437">
    <property type="entry name" value="SNase_OB-fold_sf"/>
</dbReference>
<dbReference type="PANTHER" id="PTHR12302">
    <property type="entry name" value="EBNA2 BINDING PROTEIN P100"/>
    <property type="match status" value="1"/>
</dbReference>
<accession>A0A549T4X4</accession>
<evidence type="ECO:0000313" key="3">
    <source>
        <dbReference type="Proteomes" id="UP000316801"/>
    </source>
</evidence>
<dbReference type="Proteomes" id="UP000316801">
    <property type="component" value="Unassembled WGS sequence"/>
</dbReference>
<evidence type="ECO:0000259" key="1">
    <source>
        <dbReference type="PROSITE" id="PS50830"/>
    </source>
</evidence>
<reference evidence="2 3" key="1">
    <citation type="submission" date="2019-07" db="EMBL/GenBank/DDBJ databases">
        <title>Ln-dependent methylotrophs.</title>
        <authorList>
            <person name="Tani A."/>
        </authorList>
    </citation>
    <scope>NUCLEOTIDE SEQUENCE [LARGE SCALE GENOMIC DNA]</scope>
    <source>
        <strain evidence="2 3">SM12</strain>
    </source>
</reference>
<evidence type="ECO:0000313" key="2">
    <source>
        <dbReference type="EMBL" id="TRL36870.1"/>
    </source>
</evidence>
<keyword evidence="3" id="KW-1185">Reference proteome</keyword>
<dbReference type="SMART" id="SM00318">
    <property type="entry name" value="SNc"/>
    <property type="match status" value="1"/>
</dbReference>
<dbReference type="PROSITE" id="PS50830">
    <property type="entry name" value="TNASE_3"/>
    <property type="match status" value="1"/>
</dbReference>
<dbReference type="SUPFAM" id="SSF50199">
    <property type="entry name" value="Staphylococcal nuclease"/>
    <property type="match status" value="1"/>
</dbReference>
<organism evidence="2 3">
    <name type="scientific">Rhizobium straminoryzae</name>
    <dbReference type="NCBI Taxonomy" id="1387186"/>
    <lineage>
        <taxon>Bacteria</taxon>
        <taxon>Pseudomonadati</taxon>
        <taxon>Pseudomonadota</taxon>
        <taxon>Alphaproteobacteria</taxon>
        <taxon>Hyphomicrobiales</taxon>
        <taxon>Rhizobiaceae</taxon>
        <taxon>Rhizobium/Agrobacterium group</taxon>
        <taxon>Rhizobium</taxon>
    </lineage>
</organism>
<dbReference type="InterPro" id="IPR016071">
    <property type="entry name" value="Staphylococal_nuclease_OB-fold"/>
</dbReference>
<sequence>MSRRFHDVPGRRLVRDLALTAAFLLLLALLAARWGNEGTDQVFNGPFAVLDGDTLAEHGQRLRLTGIDAPEIDQTCARADGTAWPCGRVARARLSALIAQAEPQCRGAAVDRYGRPLVTCEADGEDLNGRLVREGLALASGSVRYRAEQAAAETARRGLWSGSFETPRDFRRRAGLGDDEAAEARRLWQWLAERFAWIWG</sequence>
<dbReference type="RefSeq" id="WP_143126409.1">
    <property type="nucleotide sequence ID" value="NZ_VJMG01000048.1"/>
</dbReference>